<name>A0AAW1BPP8_CROAD</name>
<organism evidence="10 11">
    <name type="scientific">Crotalus adamanteus</name>
    <name type="common">Eastern diamondback rattlesnake</name>
    <dbReference type="NCBI Taxonomy" id="8729"/>
    <lineage>
        <taxon>Eukaryota</taxon>
        <taxon>Metazoa</taxon>
        <taxon>Chordata</taxon>
        <taxon>Craniata</taxon>
        <taxon>Vertebrata</taxon>
        <taxon>Euteleostomi</taxon>
        <taxon>Lepidosauria</taxon>
        <taxon>Squamata</taxon>
        <taxon>Bifurcata</taxon>
        <taxon>Unidentata</taxon>
        <taxon>Episquamata</taxon>
        <taxon>Toxicofera</taxon>
        <taxon>Serpentes</taxon>
        <taxon>Colubroidea</taxon>
        <taxon>Viperidae</taxon>
        <taxon>Crotalinae</taxon>
        <taxon>Crotalus</taxon>
    </lineage>
</organism>
<dbReference type="AlphaFoldDB" id="A0AAW1BPP8"/>
<keyword evidence="3" id="KW-0808">Transferase</keyword>
<dbReference type="EMBL" id="JAOTOJ010000003">
    <property type="protein sequence ID" value="KAK9403948.1"/>
    <property type="molecule type" value="Genomic_DNA"/>
</dbReference>
<sequence length="116" mass="13179">MKQICTAFSPSQLLQLESAFEKNHYVVSAEHKQLAGSLSLSETQHFPIQLEVFGLLPFRSPIYTIIGALIMVLKTPHLSGEAIDELHERYLEKLTQLFEENKAKYGLPQDKHLTIT</sequence>
<protein>
    <submittedName>
        <fullName evidence="10">2-acylglycerol O-acyltransferase 2-B-like</fullName>
    </submittedName>
</protein>
<proteinExistence type="inferred from homology"/>
<evidence type="ECO:0000256" key="6">
    <source>
        <dbReference type="ARBA" id="ARBA00023242"/>
    </source>
</evidence>
<dbReference type="InterPro" id="IPR007130">
    <property type="entry name" value="DAGAT"/>
</dbReference>
<dbReference type="PANTHER" id="PTHR24339:SF26">
    <property type="entry name" value="HOMEOBOX PROTEIN EMX1"/>
    <property type="match status" value="1"/>
</dbReference>
<dbReference type="InterPro" id="IPR001356">
    <property type="entry name" value="HD"/>
</dbReference>
<dbReference type="GO" id="GO:0007420">
    <property type="term" value="P:brain development"/>
    <property type="evidence" value="ECO:0007669"/>
    <property type="project" value="TreeGrafter"/>
</dbReference>
<dbReference type="InterPro" id="IPR050877">
    <property type="entry name" value="EMX-VAX-Noto_Homeobox_TFs"/>
</dbReference>
<dbReference type="InterPro" id="IPR009057">
    <property type="entry name" value="Homeodomain-like_sf"/>
</dbReference>
<dbReference type="Gene3D" id="1.10.10.60">
    <property type="entry name" value="Homeodomain-like"/>
    <property type="match status" value="1"/>
</dbReference>
<evidence type="ECO:0000259" key="9">
    <source>
        <dbReference type="Pfam" id="PF00046"/>
    </source>
</evidence>
<comment type="similarity">
    <text evidence="2">Belongs to the diacylglycerol acyltransferase family.</text>
</comment>
<evidence type="ECO:0000256" key="4">
    <source>
        <dbReference type="ARBA" id="ARBA00023125"/>
    </source>
</evidence>
<dbReference type="GO" id="GO:0000981">
    <property type="term" value="F:DNA-binding transcription factor activity, RNA polymerase II-specific"/>
    <property type="evidence" value="ECO:0007669"/>
    <property type="project" value="TreeGrafter"/>
</dbReference>
<evidence type="ECO:0000256" key="1">
    <source>
        <dbReference type="ARBA" id="ARBA00004123"/>
    </source>
</evidence>
<evidence type="ECO:0000313" key="11">
    <source>
        <dbReference type="Proteomes" id="UP001474421"/>
    </source>
</evidence>
<dbReference type="GO" id="GO:0000978">
    <property type="term" value="F:RNA polymerase II cis-regulatory region sequence-specific DNA binding"/>
    <property type="evidence" value="ECO:0007669"/>
    <property type="project" value="TreeGrafter"/>
</dbReference>
<dbReference type="SUPFAM" id="SSF46689">
    <property type="entry name" value="Homeodomain-like"/>
    <property type="match status" value="1"/>
</dbReference>
<accession>A0AAW1BPP8</accession>
<evidence type="ECO:0000313" key="10">
    <source>
        <dbReference type="EMBL" id="KAK9403948.1"/>
    </source>
</evidence>
<evidence type="ECO:0000256" key="5">
    <source>
        <dbReference type="ARBA" id="ARBA00023155"/>
    </source>
</evidence>
<keyword evidence="5 8" id="KW-0371">Homeobox</keyword>
<dbReference type="GO" id="GO:0030182">
    <property type="term" value="P:neuron differentiation"/>
    <property type="evidence" value="ECO:0007669"/>
    <property type="project" value="TreeGrafter"/>
</dbReference>
<keyword evidence="7" id="KW-0012">Acyltransferase</keyword>
<evidence type="ECO:0000256" key="3">
    <source>
        <dbReference type="ARBA" id="ARBA00022679"/>
    </source>
</evidence>
<comment type="caution">
    <text evidence="10">The sequence shown here is derived from an EMBL/GenBank/DDBJ whole genome shotgun (WGS) entry which is preliminary data.</text>
</comment>
<dbReference type="GO" id="GO:0008374">
    <property type="term" value="F:O-acyltransferase activity"/>
    <property type="evidence" value="ECO:0007669"/>
    <property type="project" value="InterPro"/>
</dbReference>
<evidence type="ECO:0000256" key="7">
    <source>
        <dbReference type="ARBA" id="ARBA00023315"/>
    </source>
</evidence>
<evidence type="ECO:0000256" key="2">
    <source>
        <dbReference type="ARBA" id="ARBA00005420"/>
    </source>
</evidence>
<dbReference type="CDD" id="cd00086">
    <property type="entry name" value="homeodomain"/>
    <property type="match status" value="1"/>
</dbReference>
<dbReference type="Proteomes" id="UP001474421">
    <property type="component" value="Unassembled WGS sequence"/>
</dbReference>
<comment type="subcellular location">
    <subcellularLocation>
        <location evidence="1 8">Nucleus</location>
    </subcellularLocation>
</comment>
<dbReference type="GO" id="GO:0005634">
    <property type="term" value="C:nucleus"/>
    <property type="evidence" value="ECO:0007669"/>
    <property type="project" value="UniProtKB-SubCell"/>
</dbReference>
<keyword evidence="6 8" id="KW-0539">Nucleus</keyword>
<evidence type="ECO:0000256" key="8">
    <source>
        <dbReference type="RuleBase" id="RU000682"/>
    </source>
</evidence>
<keyword evidence="11" id="KW-1185">Reference proteome</keyword>
<dbReference type="PANTHER" id="PTHR24339">
    <property type="entry name" value="HOMEOBOX PROTEIN EMX-RELATED"/>
    <property type="match status" value="1"/>
</dbReference>
<feature type="domain" description="Homeobox" evidence="9">
    <location>
        <begin position="6"/>
        <end position="44"/>
    </location>
</feature>
<reference evidence="10 11" key="1">
    <citation type="journal article" date="2024" name="Proc. Natl. Acad. Sci. U.S.A.">
        <title>The genetic regulatory architecture and epigenomic basis for age-related changes in rattlesnake venom.</title>
        <authorList>
            <person name="Hogan M.P."/>
            <person name="Holding M.L."/>
            <person name="Nystrom G.S."/>
            <person name="Colston T.J."/>
            <person name="Bartlett D.A."/>
            <person name="Mason A.J."/>
            <person name="Ellsworth S.A."/>
            <person name="Rautsaw R.M."/>
            <person name="Lawrence K.C."/>
            <person name="Strickland J.L."/>
            <person name="He B."/>
            <person name="Fraser P."/>
            <person name="Margres M.J."/>
            <person name="Gilbert D.M."/>
            <person name="Gibbs H.L."/>
            <person name="Parkinson C.L."/>
            <person name="Rokyta D.R."/>
        </authorList>
    </citation>
    <scope>NUCLEOTIDE SEQUENCE [LARGE SCALE GENOMIC DNA]</scope>
    <source>
        <strain evidence="10">DRR0105</strain>
    </source>
</reference>
<dbReference type="Pfam" id="PF03982">
    <property type="entry name" value="DAGAT"/>
    <property type="match status" value="1"/>
</dbReference>
<dbReference type="Pfam" id="PF00046">
    <property type="entry name" value="Homeodomain"/>
    <property type="match status" value="1"/>
</dbReference>
<gene>
    <name evidence="10" type="ORF">NXF25_008775</name>
</gene>
<keyword evidence="4 8" id="KW-0238">DNA-binding</keyword>